<keyword evidence="2 8" id="KW-0859">Xylose metabolism</keyword>
<dbReference type="HAMAP" id="MF_02220">
    <property type="entry name" value="XylB"/>
    <property type="match status" value="1"/>
</dbReference>
<dbReference type="InterPro" id="IPR000577">
    <property type="entry name" value="Carb_kinase_FGGY"/>
</dbReference>
<keyword evidence="3 8" id="KW-0808">Transferase</keyword>
<reference evidence="14" key="2">
    <citation type="submission" date="2019-02" db="EMBL/GenBank/DDBJ databases">
        <title>Granulicella sibirica sp. nov., a psychrotolerant acidobacterium isolated from an organic soil layer in forested tundra, West Siberia.</title>
        <authorList>
            <person name="Oshkin I.Y."/>
            <person name="Kulichevskaya I.S."/>
            <person name="Rijpstra W.I.C."/>
            <person name="Sinninghe Damste J.S."/>
            <person name="Rakitin A.L."/>
            <person name="Ravin N.V."/>
            <person name="Dedysh S.N."/>
        </authorList>
    </citation>
    <scope>NUCLEOTIDE SEQUENCE [LARGE SCALE GENOMIC DNA]</scope>
    <source>
        <strain evidence="14">AF10</strain>
    </source>
</reference>
<evidence type="ECO:0000256" key="10">
    <source>
        <dbReference type="RuleBase" id="RU364073"/>
    </source>
</evidence>
<evidence type="ECO:0000256" key="1">
    <source>
        <dbReference type="ARBA" id="ARBA00009156"/>
    </source>
</evidence>
<dbReference type="CDD" id="cd07808">
    <property type="entry name" value="ASKHA_NBD_FGGY_EcXK-like"/>
    <property type="match status" value="1"/>
</dbReference>
<dbReference type="RefSeq" id="WP_128913563.1">
    <property type="nucleotide sequence ID" value="NZ_RDSM01000002.1"/>
</dbReference>
<dbReference type="GO" id="GO:0005524">
    <property type="term" value="F:ATP binding"/>
    <property type="evidence" value="ECO:0007669"/>
    <property type="project" value="UniProtKB-UniRule"/>
</dbReference>
<evidence type="ECO:0000256" key="2">
    <source>
        <dbReference type="ARBA" id="ARBA00022629"/>
    </source>
</evidence>
<dbReference type="Proteomes" id="UP000289437">
    <property type="component" value="Unassembled WGS sequence"/>
</dbReference>
<evidence type="ECO:0000313" key="13">
    <source>
        <dbReference type="EMBL" id="RXH56020.1"/>
    </source>
</evidence>
<dbReference type="InterPro" id="IPR018485">
    <property type="entry name" value="FGGY_C"/>
</dbReference>
<reference evidence="13 14" key="1">
    <citation type="submission" date="2018-11" db="EMBL/GenBank/DDBJ databases">
        <authorList>
            <person name="Mardanov A.V."/>
            <person name="Ravin N.V."/>
            <person name="Dedysh S.N."/>
        </authorList>
    </citation>
    <scope>NUCLEOTIDE SEQUENCE [LARGE SCALE GENOMIC DNA]</scope>
    <source>
        <strain evidence="13 14">AF10</strain>
    </source>
</reference>
<dbReference type="PIRSF" id="PIRSF000538">
    <property type="entry name" value="GlpK"/>
    <property type="match status" value="1"/>
</dbReference>
<evidence type="ECO:0000256" key="3">
    <source>
        <dbReference type="ARBA" id="ARBA00022679"/>
    </source>
</evidence>
<dbReference type="NCBIfam" id="TIGR01312">
    <property type="entry name" value="XylB"/>
    <property type="match status" value="1"/>
</dbReference>
<gene>
    <name evidence="8 10" type="primary">xylB</name>
    <name evidence="13" type="ORF">GRAN_2877</name>
</gene>
<keyword evidence="6 8" id="KW-0067">ATP-binding</keyword>
<dbReference type="PROSITE" id="PS00445">
    <property type="entry name" value="FGGY_KINASES_2"/>
    <property type="match status" value="1"/>
</dbReference>
<feature type="active site" description="Proton acceptor" evidence="8">
    <location>
        <position position="242"/>
    </location>
</feature>
<dbReference type="PANTHER" id="PTHR43095">
    <property type="entry name" value="SUGAR KINASE"/>
    <property type="match status" value="1"/>
</dbReference>
<keyword evidence="4 8" id="KW-0547">Nucleotide-binding</keyword>
<keyword evidence="14" id="KW-1185">Reference proteome</keyword>
<name>A0A4Q0T101_9BACT</name>
<dbReference type="AlphaFoldDB" id="A0A4Q0T101"/>
<evidence type="ECO:0000256" key="9">
    <source>
        <dbReference type="RuleBase" id="RU003733"/>
    </source>
</evidence>
<evidence type="ECO:0000259" key="12">
    <source>
        <dbReference type="Pfam" id="PF02782"/>
    </source>
</evidence>
<dbReference type="InterPro" id="IPR006000">
    <property type="entry name" value="Xylulokinase"/>
</dbReference>
<organism evidence="13 14">
    <name type="scientific">Granulicella sibirica</name>
    <dbReference type="NCBI Taxonomy" id="2479048"/>
    <lineage>
        <taxon>Bacteria</taxon>
        <taxon>Pseudomonadati</taxon>
        <taxon>Acidobacteriota</taxon>
        <taxon>Terriglobia</taxon>
        <taxon>Terriglobales</taxon>
        <taxon>Acidobacteriaceae</taxon>
        <taxon>Granulicella</taxon>
    </lineage>
</organism>
<sequence>MFLGVDVGTGGTRAIVIDRSGKVIASQAREHAPIHSEHIGWAEQEPENWWEAAQTAIGAAIQQANAGLETKVRIEAAGLTGQMHGAVMLDADGRVLRPALIWADQRTQPQCDWLNEKVGFERMIELTCNPALPNFTLTKLLWVKEHQPEIFARIAHVLCPKDYVRYRMTGEFAMDMQEASGTLLLDVAHRRWSPEVAEAAGIPMSWLPRLFEGPEICSRISEEGAAATGLDVGTPVAAGSGDQGAGAVGMGILTPGSVSATIGTSGVVFAATDAPTMDRLGRLHTFCHAAPGRWHVMGVTNGAGLSLRYFRDTFTPINSYDELSILAADAPPGSNGLLWAPYLFGERTPHLDAEARAAFVGITASHTRAHFIRAVLEGVAFSLKDTFTLFAELGIPVSSIRLGGGGARGPLWRQIQADVYGMAVERLEAEEGGAFGAALLAGTGVGAWPSVEAACEATVRAAEVIEPKNTAVMEKGYRQYRRIYPALKEIGRA</sequence>
<feature type="domain" description="Carbohydrate kinase FGGY N-terminal" evidence="11">
    <location>
        <begin position="1"/>
        <end position="249"/>
    </location>
</feature>
<evidence type="ECO:0000256" key="4">
    <source>
        <dbReference type="ARBA" id="ARBA00022741"/>
    </source>
</evidence>
<dbReference type="InterPro" id="IPR018484">
    <property type="entry name" value="FGGY_N"/>
</dbReference>
<evidence type="ECO:0000256" key="7">
    <source>
        <dbReference type="ARBA" id="ARBA00023277"/>
    </source>
</evidence>
<dbReference type="GO" id="GO:0005998">
    <property type="term" value="P:xylulose catabolic process"/>
    <property type="evidence" value="ECO:0007669"/>
    <property type="project" value="UniProtKB-UniRule"/>
</dbReference>
<dbReference type="EC" id="2.7.1.17" evidence="8 10"/>
<comment type="function">
    <text evidence="8">Catalyzes the phosphorylation of D-xylulose to D-xylulose 5-phosphate.</text>
</comment>
<feature type="binding site" evidence="8">
    <location>
        <begin position="83"/>
        <end position="84"/>
    </location>
    <ligand>
        <name>substrate</name>
    </ligand>
</feature>
<keyword evidence="7 8" id="KW-0119">Carbohydrate metabolism</keyword>
<evidence type="ECO:0000259" key="11">
    <source>
        <dbReference type="Pfam" id="PF00370"/>
    </source>
</evidence>
<evidence type="ECO:0000313" key="14">
    <source>
        <dbReference type="Proteomes" id="UP000289437"/>
    </source>
</evidence>
<dbReference type="PANTHER" id="PTHR43095:SF5">
    <property type="entry name" value="XYLULOSE KINASE"/>
    <property type="match status" value="1"/>
</dbReference>
<feature type="site" description="Important for activity" evidence="8">
    <location>
        <position position="6"/>
    </location>
</feature>
<dbReference type="SUPFAM" id="SSF53067">
    <property type="entry name" value="Actin-like ATPase domain"/>
    <property type="match status" value="2"/>
</dbReference>
<dbReference type="Pfam" id="PF02782">
    <property type="entry name" value="FGGY_C"/>
    <property type="match status" value="1"/>
</dbReference>
<evidence type="ECO:0000256" key="5">
    <source>
        <dbReference type="ARBA" id="ARBA00022777"/>
    </source>
</evidence>
<dbReference type="GO" id="GO:0042732">
    <property type="term" value="P:D-xylose metabolic process"/>
    <property type="evidence" value="ECO:0007669"/>
    <property type="project" value="UniProtKB-KW"/>
</dbReference>
<accession>A0A4Q0T101</accession>
<keyword evidence="5 8" id="KW-0418">Kinase</keyword>
<dbReference type="Gene3D" id="3.30.420.40">
    <property type="match status" value="2"/>
</dbReference>
<protein>
    <recommendedName>
        <fullName evidence="8 10">Xylulose kinase</fullName>
        <shortName evidence="8 10">Xylulokinase</shortName>
        <ecNumber evidence="8 10">2.7.1.17</ecNumber>
    </recommendedName>
</protein>
<dbReference type="InterPro" id="IPR050406">
    <property type="entry name" value="FGGY_Carb_Kinase"/>
</dbReference>
<comment type="caution">
    <text evidence="13">The sequence shown here is derived from an EMBL/GenBank/DDBJ whole genome shotgun (WGS) entry which is preliminary data.</text>
</comment>
<dbReference type="GO" id="GO:0004856">
    <property type="term" value="F:D-xylulokinase activity"/>
    <property type="evidence" value="ECO:0007669"/>
    <property type="project" value="UniProtKB-UniRule"/>
</dbReference>
<feature type="domain" description="Carbohydrate kinase FGGY C-terminal" evidence="12">
    <location>
        <begin position="259"/>
        <end position="442"/>
    </location>
</feature>
<comment type="catalytic activity">
    <reaction evidence="8 10">
        <text>D-xylulose + ATP = D-xylulose 5-phosphate + ADP + H(+)</text>
        <dbReference type="Rhea" id="RHEA:10964"/>
        <dbReference type="ChEBI" id="CHEBI:15378"/>
        <dbReference type="ChEBI" id="CHEBI:17140"/>
        <dbReference type="ChEBI" id="CHEBI:30616"/>
        <dbReference type="ChEBI" id="CHEBI:57737"/>
        <dbReference type="ChEBI" id="CHEBI:456216"/>
        <dbReference type="EC" id="2.7.1.17"/>
    </reaction>
</comment>
<dbReference type="InterPro" id="IPR018483">
    <property type="entry name" value="Carb_kinase_FGGY_CS"/>
</dbReference>
<dbReference type="InterPro" id="IPR043129">
    <property type="entry name" value="ATPase_NBD"/>
</dbReference>
<dbReference type="EMBL" id="RDSM01000002">
    <property type="protein sequence ID" value="RXH56020.1"/>
    <property type="molecule type" value="Genomic_DNA"/>
</dbReference>
<proteinExistence type="inferred from homology"/>
<evidence type="ECO:0000256" key="6">
    <source>
        <dbReference type="ARBA" id="ARBA00022840"/>
    </source>
</evidence>
<comment type="similarity">
    <text evidence="1 8 9">Belongs to the FGGY kinase family.</text>
</comment>
<evidence type="ECO:0000256" key="8">
    <source>
        <dbReference type="HAMAP-Rule" id="MF_02220"/>
    </source>
</evidence>
<dbReference type="OrthoDB" id="9805576at2"/>
<dbReference type="Pfam" id="PF00370">
    <property type="entry name" value="FGGY_N"/>
    <property type="match status" value="1"/>
</dbReference>